<sequence length="93" mass="10634">QTENMNKRILSHLSKSLKGIGLAVESQTGVTVSRDNIRHTLQRNGMHGYRPRRKHLLAHLGLARHCNLRPLKTTNIKKLGFQNYAAWGTQTYM</sequence>
<reference evidence="1" key="3">
    <citation type="submission" date="2025-09" db="UniProtKB">
        <authorList>
            <consortium name="Ensembl"/>
        </authorList>
    </citation>
    <scope>IDENTIFICATION</scope>
</reference>
<protein>
    <recommendedName>
        <fullName evidence="3">Transposase Tc1-like domain-containing protein</fullName>
    </recommendedName>
</protein>
<accession>A0A8C6NN89</accession>
<reference evidence="1" key="2">
    <citation type="submission" date="2025-08" db="UniProtKB">
        <authorList>
            <consortium name="Ensembl"/>
        </authorList>
    </citation>
    <scope>IDENTIFICATION</scope>
</reference>
<dbReference type="GeneTree" id="ENSGT01090000261174"/>
<evidence type="ECO:0000313" key="2">
    <source>
        <dbReference type="Proteomes" id="UP000694548"/>
    </source>
</evidence>
<dbReference type="Proteomes" id="UP000694548">
    <property type="component" value="Chromosome sgr03"/>
</dbReference>
<name>A0A8C6NN89_NOTFU</name>
<reference evidence="1" key="1">
    <citation type="submission" date="2014-08" db="EMBL/GenBank/DDBJ databases">
        <authorList>
            <person name="Senf B."/>
            <person name="Petzold A."/>
            <person name="Downie B.R."/>
            <person name="Koch P."/>
            <person name="Platzer M."/>
        </authorList>
    </citation>
    <scope>NUCLEOTIDE SEQUENCE [LARGE SCALE GENOMIC DNA]</scope>
    <source>
        <strain evidence="1">GRZ</strain>
    </source>
</reference>
<dbReference type="Ensembl" id="ENSNFUT00015014070.1">
    <property type="protein sequence ID" value="ENSNFUP00015013391.1"/>
    <property type="gene ID" value="ENSNFUG00015006572.1"/>
</dbReference>
<dbReference type="AlphaFoldDB" id="A0A8C6NN89"/>
<evidence type="ECO:0008006" key="3">
    <source>
        <dbReference type="Google" id="ProtNLM"/>
    </source>
</evidence>
<organism evidence="1 2">
    <name type="scientific">Nothobranchius furzeri</name>
    <name type="common">Turquoise killifish</name>
    <dbReference type="NCBI Taxonomy" id="105023"/>
    <lineage>
        <taxon>Eukaryota</taxon>
        <taxon>Metazoa</taxon>
        <taxon>Chordata</taxon>
        <taxon>Craniata</taxon>
        <taxon>Vertebrata</taxon>
        <taxon>Euteleostomi</taxon>
        <taxon>Actinopterygii</taxon>
        <taxon>Neopterygii</taxon>
        <taxon>Teleostei</taxon>
        <taxon>Neoteleostei</taxon>
        <taxon>Acanthomorphata</taxon>
        <taxon>Ovalentaria</taxon>
        <taxon>Atherinomorphae</taxon>
        <taxon>Cyprinodontiformes</taxon>
        <taxon>Nothobranchiidae</taxon>
        <taxon>Nothobranchius</taxon>
    </lineage>
</organism>
<proteinExistence type="predicted"/>
<keyword evidence="2" id="KW-1185">Reference proteome</keyword>
<evidence type="ECO:0000313" key="1">
    <source>
        <dbReference type="Ensembl" id="ENSNFUP00015013391.1"/>
    </source>
</evidence>